<dbReference type="SUPFAM" id="SSF53474">
    <property type="entry name" value="alpha/beta-Hydrolases"/>
    <property type="match status" value="1"/>
</dbReference>
<dbReference type="InterPro" id="IPR011042">
    <property type="entry name" value="6-blade_b-propeller_TolB-like"/>
</dbReference>
<keyword evidence="4 7" id="KW-0378">Hydrolase</keyword>
<evidence type="ECO:0000256" key="2">
    <source>
        <dbReference type="ARBA" id="ARBA00022670"/>
    </source>
</evidence>
<protein>
    <submittedName>
        <fullName evidence="7">Dipeptidyl-peptidase 5</fullName>
        <ecNumber evidence="7">3.4.14.-</ecNumber>
    </submittedName>
</protein>
<name>A0A5J4QF24_9ZZZZ</name>
<proteinExistence type="inferred from homology"/>
<dbReference type="FunFam" id="2.120.10.30:FF:000079">
    <property type="entry name" value="S9 family peptidase"/>
    <property type="match status" value="1"/>
</dbReference>
<sequence>MKLSNILIITASVMLAACASKETSVSEQAVIAKSSIKIEGGRMTPEALWAMGRIGGLSVSPDGKQIVYTVAYYSVSENKSNREVFVMNTDGSDNRQITRTPFSENEATWIKGGSKIAFLSGESGSTQLWEMNADGSDKKQLTNYDNDIEGFAFSPDEKKLLFISQVKTVKTTVEKYPDLPKASGIIVTDLMYKHWDEWVTSAPHPFIADFDGASIANVIDVLEGEPYESPMKPFGGIEQLAWNNTSDKIAYTSRKKTGKEYAVSTNSNIYVYDLNTKKTENITEGMMGYDTNPQYSPDGKSIAWLSMEREGYEADQNRLFVMNLETGEKEFISKDFDSNVDDYCWSKDAKGIYFIGVWHGASQIYTVDIATKTVKPITEGAHDYASVSLCNDKLIAKRHSMSVADEIYSVSPDGTVAQLTFENKHIFDQITTGKVEGRWIKTTDGKQMLTWIIYPPHFDPNKKYPTLLFCEGGPQTPVSQFWSYRWNMQIMAANDYIIVAPNRRGLPGFGLEWNEQISGDYGGQCMKDYFSAIDEMSKEAFVDSDHLGCIGASFGGFSVYWLAGHHDKRFKAFIAHDGIFNMETQYLETEEMWFANWDMGGAYWEKQNPIVQRSYANSPHKFVDKWDTPILCIHGEKDYRVAVSQGLTAFNAAILRGIPAELLIYPDENHWVLKPQNGVLWQRTFFEWLDKWLKK</sequence>
<organism evidence="7">
    <name type="scientific">termite gut metagenome</name>
    <dbReference type="NCBI Taxonomy" id="433724"/>
    <lineage>
        <taxon>unclassified sequences</taxon>
        <taxon>metagenomes</taxon>
        <taxon>organismal metagenomes</taxon>
    </lineage>
</organism>
<evidence type="ECO:0000256" key="1">
    <source>
        <dbReference type="ARBA" id="ARBA00010040"/>
    </source>
</evidence>
<reference evidence="7" key="1">
    <citation type="submission" date="2019-03" db="EMBL/GenBank/DDBJ databases">
        <title>Single cell metagenomics reveals metabolic interactions within the superorganism composed of flagellate Streblomastix strix and complex community of Bacteroidetes bacteria on its surface.</title>
        <authorList>
            <person name="Treitli S.C."/>
            <person name="Kolisko M."/>
            <person name="Husnik F."/>
            <person name="Keeling P."/>
            <person name="Hampl V."/>
        </authorList>
    </citation>
    <scope>NUCLEOTIDE SEQUENCE</scope>
    <source>
        <strain evidence="7">STM</strain>
    </source>
</reference>
<dbReference type="InterPro" id="IPR001375">
    <property type="entry name" value="Peptidase_S9_cat"/>
</dbReference>
<dbReference type="Gene3D" id="2.120.10.30">
    <property type="entry name" value="TolB, C-terminal domain"/>
    <property type="match status" value="2"/>
</dbReference>
<dbReference type="InterPro" id="IPR029058">
    <property type="entry name" value="AB_hydrolase_fold"/>
</dbReference>
<evidence type="ECO:0000256" key="4">
    <source>
        <dbReference type="ARBA" id="ARBA00022801"/>
    </source>
</evidence>
<dbReference type="InterPro" id="IPR011659">
    <property type="entry name" value="WD40"/>
</dbReference>
<keyword evidence="3" id="KW-0732">Signal</keyword>
<accession>A0A5J4QF24</accession>
<evidence type="ECO:0000256" key="5">
    <source>
        <dbReference type="ARBA" id="ARBA00022825"/>
    </source>
</evidence>
<dbReference type="GO" id="GO:0004252">
    <property type="term" value="F:serine-type endopeptidase activity"/>
    <property type="evidence" value="ECO:0007669"/>
    <property type="project" value="TreeGrafter"/>
</dbReference>
<evidence type="ECO:0000259" key="6">
    <source>
        <dbReference type="Pfam" id="PF00326"/>
    </source>
</evidence>
<dbReference type="GO" id="GO:0006508">
    <property type="term" value="P:proteolysis"/>
    <property type="evidence" value="ECO:0007669"/>
    <property type="project" value="UniProtKB-KW"/>
</dbReference>
<dbReference type="AlphaFoldDB" id="A0A5J4QF24"/>
<evidence type="ECO:0000313" key="7">
    <source>
        <dbReference type="EMBL" id="KAA6320357.1"/>
    </source>
</evidence>
<dbReference type="FunFam" id="2.120.10.30:FF:000075">
    <property type="entry name" value="S9 family peptidase"/>
    <property type="match status" value="1"/>
</dbReference>
<dbReference type="Pfam" id="PF07676">
    <property type="entry name" value="PD40"/>
    <property type="match status" value="3"/>
</dbReference>
<dbReference type="EC" id="3.4.14.-" evidence="7"/>
<keyword evidence="2" id="KW-0645">Protease</keyword>
<comment type="caution">
    <text evidence="7">The sequence shown here is derived from an EMBL/GenBank/DDBJ whole genome shotgun (WGS) entry which is preliminary data.</text>
</comment>
<dbReference type="PANTHER" id="PTHR42776">
    <property type="entry name" value="SERINE PEPTIDASE S9 FAMILY MEMBER"/>
    <property type="match status" value="1"/>
</dbReference>
<feature type="domain" description="Peptidase S9 prolyl oligopeptidase catalytic" evidence="6">
    <location>
        <begin position="482"/>
        <end position="695"/>
    </location>
</feature>
<evidence type="ECO:0000256" key="3">
    <source>
        <dbReference type="ARBA" id="ARBA00022729"/>
    </source>
</evidence>
<dbReference type="PANTHER" id="PTHR42776:SF13">
    <property type="entry name" value="DIPEPTIDYL-PEPTIDASE 5"/>
    <property type="match status" value="1"/>
</dbReference>
<dbReference type="Gene3D" id="3.40.50.1820">
    <property type="entry name" value="alpha/beta hydrolase"/>
    <property type="match status" value="1"/>
</dbReference>
<dbReference type="EMBL" id="SNRY01003614">
    <property type="protein sequence ID" value="KAA6320357.1"/>
    <property type="molecule type" value="Genomic_DNA"/>
</dbReference>
<dbReference type="SUPFAM" id="SSF82171">
    <property type="entry name" value="DPP6 N-terminal domain-like"/>
    <property type="match status" value="1"/>
</dbReference>
<dbReference type="Pfam" id="PF00326">
    <property type="entry name" value="Peptidase_S9"/>
    <property type="match status" value="1"/>
</dbReference>
<comment type="similarity">
    <text evidence="1">Belongs to the peptidase S9C family.</text>
</comment>
<keyword evidence="5" id="KW-0720">Serine protease</keyword>
<dbReference type="FunFam" id="3.40.50.1820:FF:000028">
    <property type="entry name" value="S9 family peptidase"/>
    <property type="match status" value="1"/>
</dbReference>
<gene>
    <name evidence="7" type="ORF">EZS27_029860</name>
</gene>
<dbReference type="PROSITE" id="PS51257">
    <property type="entry name" value="PROKAR_LIPOPROTEIN"/>
    <property type="match status" value="1"/>
</dbReference>